<reference evidence="3" key="1">
    <citation type="submission" date="2020-08" db="EMBL/GenBank/DDBJ databases">
        <title>Sequencing the genomes of 1000 actinobacteria strains.</title>
        <authorList>
            <person name="Klenk H.-P."/>
        </authorList>
    </citation>
    <scope>NUCLEOTIDE SEQUENCE [LARGE SCALE GENOMIC DNA]</scope>
    <source>
        <strain evidence="3">DSM 27064</strain>
    </source>
</reference>
<evidence type="ECO:0000313" key="4">
    <source>
        <dbReference type="Proteomes" id="UP000571183"/>
    </source>
</evidence>
<organism evidence="3 4">
    <name type="scientific">Canibacter oris</name>
    <dbReference type="NCBI Taxonomy" id="1365628"/>
    <lineage>
        <taxon>Bacteria</taxon>
        <taxon>Bacillati</taxon>
        <taxon>Actinomycetota</taxon>
        <taxon>Actinomycetes</taxon>
        <taxon>Micrococcales</taxon>
        <taxon>Microbacteriaceae</taxon>
        <taxon>Canibacter</taxon>
    </lineage>
</organism>
<dbReference type="Gene3D" id="3.40.50.300">
    <property type="entry name" value="P-loop containing nucleotide triphosphate hydrolases"/>
    <property type="match status" value="1"/>
</dbReference>
<feature type="transmembrane region" description="Helical" evidence="2">
    <location>
        <begin position="87"/>
        <end position="108"/>
    </location>
</feature>
<evidence type="ECO:0000256" key="1">
    <source>
        <dbReference type="SAM" id="MobiDB-lite"/>
    </source>
</evidence>
<comment type="caution">
    <text evidence="3">The sequence shown here is derived from an EMBL/GenBank/DDBJ whole genome shotgun (WGS) entry which is preliminary data.</text>
</comment>
<evidence type="ECO:0000256" key="2">
    <source>
        <dbReference type="SAM" id="Phobius"/>
    </source>
</evidence>
<dbReference type="AlphaFoldDB" id="A0A840DIM7"/>
<keyword evidence="2" id="KW-1133">Transmembrane helix</keyword>
<dbReference type="EMBL" id="JACIFD010000008">
    <property type="protein sequence ID" value="MBB4071615.1"/>
    <property type="molecule type" value="Genomic_DNA"/>
</dbReference>
<evidence type="ECO:0008006" key="5">
    <source>
        <dbReference type="Google" id="ProtNLM"/>
    </source>
</evidence>
<sequence>MSHRSRSLNRSNLKLSETARHLCIPEGVSTTSWPMIEARCEEFGVLFDRWQQGIGTLAFSYRENGFYSCGIGGVWISIPRQTGKTYLFGWAVFALASLAPDLTIIWTAHHLRTSDETFNKMAAMAEKTAVRPHIKNIRRANGQQEIHFHNNSRIKFGSRAYGFGRGFDKVDIMVFDECQILTEAALADMLPATNAAPNGLPVFMGTPPRPKDPGEAFTSRRQEALESGDPDTLYVEFSADKDAKIIDWKQLELANPSYPHRTKRQAIERMRKNIGSDDNFRREAYGIWDELAIRKTVFTPDQWDNLKTSTPPPAGTTCYAVKVTPDGSTVALAAARRPADTSEPVFIEAIHEAPTGEGIGWVIEWLAARRDRAAQIVIDSNSMNGYLLDGLRRLGVRNKRQVTVPTVREVIAAHGMFLQAVVEGTLAHSGQELLTREVLSATTRKIGNNGGFGWQAPDGETVAAMEAATLAFHAARTTTRRPGRKQVVTT</sequence>
<feature type="compositionally biased region" description="Basic and acidic residues" evidence="1">
    <location>
        <begin position="210"/>
        <end position="224"/>
    </location>
</feature>
<keyword evidence="2" id="KW-0812">Transmembrane</keyword>
<proteinExistence type="predicted"/>
<evidence type="ECO:0000313" key="3">
    <source>
        <dbReference type="EMBL" id="MBB4071615.1"/>
    </source>
</evidence>
<dbReference type="Proteomes" id="UP000571183">
    <property type="component" value="Unassembled WGS sequence"/>
</dbReference>
<keyword evidence="2" id="KW-0472">Membrane</keyword>
<accession>A0A840DIM7</accession>
<name>A0A840DIM7_9MICO</name>
<feature type="region of interest" description="Disordered" evidence="1">
    <location>
        <begin position="210"/>
        <end position="229"/>
    </location>
</feature>
<protein>
    <recommendedName>
        <fullName evidence="5">Terminase</fullName>
    </recommendedName>
</protein>
<keyword evidence="4" id="KW-1185">Reference proteome</keyword>
<dbReference type="RefSeq" id="WP_221221293.1">
    <property type="nucleotide sequence ID" value="NZ_JACIFD010000008.1"/>
</dbReference>
<dbReference type="InterPro" id="IPR027417">
    <property type="entry name" value="P-loop_NTPase"/>
</dbReference>
<gene>
    <name evidence="3" type="ORF">F5897_000927</name>
</gene>